<gene>
    <name evidence="1" type="ORF">LOK49_LG09G00384</name>
</gene>
<evidence type="ECO:0000313" key="2">
    <source>
        <dbReference type="Proteomes" id="UP001060215"/>
    </source>
</evidence>
<evidence type="ECO:0000313" key="1">
    <source>
        <dbReference type="EMBL" id="KAI8001935.1"/>
    </source>
</evidence>
<keyword evidence="2" id="KW-1185">Reference proteome</keyword>
<name>A0ACC0GNZ3_9ERIC</name>
<dbReference type="EMBL" id="CM045765">
    <property type="protein sequence ID" value="KAI8001935.1"/>
    <property type="molecule type" value="Genomic_DNA"/>
</dbReference>
<comment type="caution">
    <text evidence="1">The sequence shown here is derived from an EMBL/GenBank/DDBJ whole genome shotgun (WGS) entry which is preliminary data.</text>
</comment>
<organism evidence="1 2">
    <name type="scientific">Camellia lanceoleosa</name>
    <dbReference type="NCBI Taxonomy" id="1840588"/>
    <lineage>
        <taxon>Eukaryota</taxon>
        <taxon>Viridiplantae</taxon>
        <taxon>Streptophyta</taxon>
        <taxon>Embryophyta</taxon>
        <taxon>Tracheophyta</taxon>
        <taxon>Spermatophyta</taxon>
        <taxon>Magnoliopsida</taxon>
        <taxon>eudicotyledons</taxon>
        <taxon>Gunneridae</taxon>
        <taxon>Pentapetalae</taxon>
        <taxon>asterids</taxon>
        <taxon>Ericales</taxon>
        <taxon>Theaceae</taxon>
        <taxon>Camellia</taxon>
    </lineage>
</organism>
<protein>
    <submittedName>
        <fullName evidence="1">Protein root UVB sensitive 6</fullName>
    </submittedName>
</protein>
<dbReference type="Proteomes" id="UP001060215">
    <property type="component" value="Chromosome 8"/>
</dbReference>
<reference evidence="1 2" key="1">
    <citation type="journal article" date="2022" name="Plant J.">
        <title>Chromosome-level genome of Camellia lanceoleosa provides a valuable resource for understanding genome evolution and self-incompatibility.</title>
        <authorList>
            <person name="Gong W."/>
            <person name="Xiao S."/>
            <person name="Wang L."/>
            <person name="Liao Z."/>
            <person name="Chang Y."/>
            <person name="Mo W."/>
            <person name="Hu G."/>
            <person name="Li W."/>
            <person name="Zhao G."/>
            <person name="Zhu H."/>
            <person name="Hu X."/>
            <person name="Ji K."/>
            <person name="Xiang X."/>
            <person name="Song Q."/>
            <person name="Yuan D."/>
            <person name="Jin S."/>
            <person name="Zhang L."/>
        </authorList>
    </citation>
    <scope>NUCLEOTIDE SEQUENCE [LARGE SCALE GENOMIC DNA]</scope>
    <source>
        <strain evidence="1">SQ_2022a</strain>
    </source>
</reference>
<accession>A0ACC0GNZ3</accession>
<sequence length="207" mass="22579">MFGNCKIGLCLALEPEMETKASITDHHLLEGSRYQMFKRSISEKALERMSVGSSLVTGTLRRQSSGEEVGSRGTECSSNPSKLHRNASAAANMNNLASQSSSANLVASLTAEQDGEIRKAALNTLATGYKIFVAPVCYAPCSPTNGAIHFEDFFETSKGNIYALLKDQAKSDDILKAAFHAHVLLHIIHSSNQNQPPYRKHRETDHS</sequence>
<proteinExistence type="predicted"/>